<dbReference type="InterPro" id="IPR016843">
    <property type="entry name" value="S-AdoMet-dep_Ade-MeTrfase_prd"/>
</dbReference>
<protein>
    <submittedName>
        <fullName evidence="3">Uncharacterized protein</fullName>
    </submittedName>
</protein>
<dbReference type="InterPro" id="IPR003356">
    <property type="entry name" value="DNA_methylase_A-5"/>
</dbReference>
<dbReference type="GO" id="GO:0003677">
    <property type="term" value="F:DNA binding"/>
    <property type="evidence" value="ECO:0007669"/>
    <property type="project" value="InterPro"/>
</dbReference>
<evidence type="ECO:0000313" key="4">
    <source>
        <dbReference type="Proteomes" id="UP000181936"/>
    </source>
</evidence>
<dbReference type="Pfam" id="PF02384">
    <property type="entry name" value="N6_Mtase"/>
    <property type="match status" value="1"/>
</dbReference>
<dbReference type="SUPFAM" id="SSF53335">
    <property type="entry name" value="S-adenosyl-L-methionine-dependent methyltransferases"/>
    <property type="match status" value="1"/>
</dbReference>
<evidence type="ECO:0000259" key="2">
    <source>
        <dbReference type="Pfam" id="PF21106"/>
    </source>
</evidence>
<dbReference type="AlphaFoldDB" id="A0A1L3MP24"/>
<gene>
    <name evidence="3" type="ORF">A9C19_04625</name>
</gene>
<dbReference type="GO" id="GO:0008170">
    <property type="term" value="F:N-methyltransferase activity"/>
    <property type="evidence" value="ECO:0007669"/>
    <property type="project" value="InterPro"/>
</dbReference>
<dbReference type="Gene3D" id="3.40.50.150">
    <property type="entry name" value="Vaccinia Virus protein VP39"/>
    <property type="match status" value="1"/>
</dbReference>
<keyword evidence="4" id="KW-1185">Reference proteome</keyword>
<dbReference type="Pfam" id="PF21106">
    <property type="entry name" value="YtxK_like"/>
    <property type="match status" value="1"/>
</dbReference>
<accession>A0A1L3MP24</accession>
<dbReference type="Gene3D" id="1.10.150.470">
    <property type="match status" value="1"/>
</dbReference>
<proteinExistence type="predicted"/>
<dbReference type="Proteomes" id="UP000181936">
    <property type="component" value="Chromosome"/>
</dbReference>
<dbReference type="InterPro" id="IPR052933">
    <property type="entry name" value="DNA_Protect_Modify"/>
</dbReference>
<dbReference type="PANTHER" id="PTHR41313">
    <property type="entry name" value="ADENINE-SPECIFIC METHYLTRANSFERASE"/>
    <property type="match status" value="1"/>
</dbReference>
<evidence type="ECO:0000313" key="3">
    <source>
        <dbReference type="EMBL" id="APH04080.1"/>
    </source>
</evidence>
<dbReference type="EMBL" id="CP016020">
    <property type="protein sequence ID" value="APH04080.1"/>
    <property type="molecule type" value="Genomic_DNA"/>
</dbReference>
<dbReference type="CDD" id="cd02440">
    <property type="entry name" value="AdoMet_MTases"/>
    <property type="match status" value="1"/>
</dbReference>
<feature type="domain" description="DNA methylase adenine-specific" evidence="1">
    <location>
        <begin position="109"/>
        <end position="317"/>
    </location>
</feature>
<organism evidence="3 4">
    <name type="scientific">Bacillus weihaiensis</name>
    <dbReference type="NCBI Taxonomy" id="1547283"/>
    <lineage>
        <taxon>Bacteria</taxon>
        <taxon>Bacillati</taxon>
        <taxon>Bacillota</taxon>
        <taxon>Bacilli</taxon>
        <taxon>Bacillales</taxon>
        <taxon>Bacillaceae</taxon>
        <taxon>Bacillus</taxon>
    </lineage>
</organism>
<reference evidence="3 4" key="1">
    <citation type="journal article" date="2016" name="Sci. Rep.">
        <title>Complete genome sequence and transcriptomic analysis of a novel marine strain Bacillus weihaiensis reveals the mechanism of brown algae degradation.</title>
        <authorList>
            <person name="Zhu Y."/>
            <person name="Chen P."/>
            <person name="Bao Y."/>
            <person name="Men Y."/>
            <person name="Zeng Y."/>
            <person name="Yang J."/>
            <person name="Sun J."/>
            <person name="Sun Y."/>
        </authorList>
    </citation>
    <scope>NUCLEOTIDE SEQUENCE [LARGE SCALE GENOMIC DNA]</scope>
    <source>
        <strain evidence="3 4">Alg07</strain>
    </source>
</reference>
<evidence type="ECO:0000259" key="1">
    <source>
        <dbReference type="Pfam" id="PF02384"/>
    </source>
</evidence>
<dbReference type="InterPro" id="IPR029063">
    <property type="entry name" value="SAM-dependent_MTases_sf"/>
</dbReference>
<dbReference type="PIRSF" id="PIRSF026567">
    <property type="entry name" value="Adenine_mtase_bact_prd"/>
    <property type="match status" value="1"/>
</dbReference>
<sequence>MQTLSKVENLFTVINETAELLSKDLQITYIEAVAETGENLFQNAILQEELSEVTIKSLQRKYDSLHIQSYDKESLRKGYQLAILKGLKDGAHPNHQMTPDTIGLFMGYLMNKFLTDNKQLSILDPAVGTGNLLTTILNYLSKETIESYGVDVDDLLIRHAYINANLQEHPINFYNQDSLERLLIDPVDAVVCDLPVGYYPNDVEAARYELKSDEGYSYSHHLFMEQSLNHTKEEGYLFFIVPNSLFETKEAPKLNEYLRSNAIIQAFVKLPASLFKDERHGKSILVLQKKGEHTVAPKQALLADLPKFSNKQAMNSMMKQMDDWFKENKK</sequence>
<dbReference type="InterPro" id="IPR048375">
    <property type="entry name" value="YtxK-like_N"/>
</dbReference>
<dbReference type="KEGG" id="bwh:A9C19_04625"/>
<dbReference type="PRINTS" id="PR00507">
    <property type="entry name" value="N12N6MTFRASE"/>
</dbReference>
<feature type="domain" description="YtxK-like N-terminal helical" evidence="2">
    <location>
        <begin position="8"/>
        <end position="87"/>
    </location>
</feature>
<dbReference type="PANTHER" id="PTHR41313:SF1">
    <property type="entry name" value="DNA METHYLASE ADENINE-SPECIFIC DOMAIN-CONTAINING PROTEIN"/>
    <property type="match status" value="1"/>
</dbReference>
<dbReference type="RefSeq" id="WP_072578874.1">
    <property type="nucleotide sequence ID" value="NZ_CP016020.1"/>
</dbReference>
<dbReference type="STRING" id="1547283.A9C19_04625"/>
<dbReference type="OrthoDB" id="9788159at2"/>
<name>A0A1L3MP24_9BACI</name>